<comment type="caution">
    <text evidence="1">The sequence shown here is derived from an EMBL/GenBank/DDBJ whole genome shotgun (WGS) entry which is preliminary data.</text>
</comment>
<protein>
    <submittedName>
        <fullName evidence="1">Uncharacterized protein</fullName>
    </submittedName>
</protein>
<accession>A0A4Y2G906</accession>
<dbReference type="Proteomes" id="UP000499080">
    <property type="component" value="Unassembled WGS sequence"/>
</dbReference>
<sequence>MECHLHLIPDFLQLHPLTHLQNTAIKSDCVNGSLMMEIGARLCLNEEVLSQPLRARRNKRAFFIHGEYSKLLAENRLFGEFPFLGFKKQIFADGQQITNAILTKAAACINRSQFSQEIEIHNVSSIMINTSSGSGSFTPDGSYRQLQSRATVHTFSVRFTILHGFTQLARSIVPSCSYSESDFGIYSLE</sequence>
<dbReference type="EMBL" id="BGPR01001246">
    <property type="protein sequence ID" value="GBM49246.1"/>
    <property type="molecule type" value="Genomic_DNA"/>
</dbReference>
<evidence type="ECO:0000313" key="2">
    <source>
        <dbReference type="Proteomes" id="UP000499080"/>
    </source>
</evidence>
<organism evidence="1 2">
    <name type="scientific">Araneus ventricosus</name>
    <name type="common">Orbweaver spider</name>
    <name type="synonym">Epeira ventricosa</name>
    <dbReference type="NCBI Taxonomy" id="182803"/>
    <lineage>
        <taxon>Eukaryota</taxon>
        <taxon>Metazoa</taxon>
        <taxon>Ecdysozoa</taxon>
        <taxon>Arthropoda</taxon>
        <taxon>Chelicerata</taxon>
        <taxon>Arachnida</taxon>
        <taxon>Araneae</taxon>
        <taxon>Araneomorphae</taxon>
        <taxon>Entelegynae</taxon>
        <taxon>Araneoidea</taxon>
        <taxon>Araneidae</taxon>
        <taxon>Araneus</taxon>
    </lineage>
</organism>
<name>A0A4Y2G906_ARAVE</name>
<keyword evidence="2" id="KW-1185">Reference proteome</keyword>
<evidence type="ECO:0000313" key="1">
    <source>
        <dbReference type="EMBL" id="GBM49246.1"/>
    </source>
</evidence>
<reference evidence="1 2" key="1">
    <citation type="journal article" date="2019" name="Sci. Rep.">
        <title>Orb-weaving spider Araneus ventricosus genome elucidates the spidroin gene catalogue.</title>
        <authorList>
            <person name="Kono N."/>
            <person name="Nakamura H."/>
            <person name="Ohtoshi R."/>
            <person name="Moran D.A.P."/>
            <person name="Shinohara A."/>
            <person name="Yoshida Y."/>
            <person name="Fujiwara M."/>
            <person name="Mori M."/>
            <person name="Tomita M."/>
            <person name="Arakawa K."/>
        </authorList>
    </citation>
    <scope>NUCLEOTIDE SEQUENCE [LARGE SCALE GENOMIC DNA]</scope>
</reference>
<gene>
    <name evidence="1" type="ORF">AVEN_70996_1</name>
</gene>
<dbReference type="AlphaFoldDB" id="A0A4Y2G906"/>
<proteinExistence type="predicted"/>